<proteinExistence type="predicted"/>
<organism evidence="1 2">
    <name type="scientific">Brevibacillus brevis</name>
    <name type="common">Bacillus brevis</name>
    <dbReference type="NCBI Taxonomy" id="1393"/>
    <lineage>
        <taxon>Bacteria</taxon>
        <taxon>Bacillati</taxon>
        <taxon>Bacillota</taxon>
        <taxon>Bacilli</taxon>
        <taxon>Bacillales</taxon>
        <taxon>Paenibacillaceae</taxon>
        <taxon>Brevibacillus</taxon>
    </lineage>
</organism>
<sequence length="837" mass="91081">MKKISFFLLIILFFTSIFTTPNLTYAKQLSISQNNITKLVIHSSINKLTIRGTPNARSIDANLTTINNLDHIDFNVTQDKDIAYLSINPKVGKKEIIDLLITLPPNLHIEIIDKKSFLELYDLSGEISITDNEEDIYIENTSNLSIKDKSGNIKVNNSDLLDATSSNQTLDIEDGSGSIDLRNINSSIKIVDRSGDVHVNRVHGNVDITNDAGNINVQNVKQKVIIDDGSGDIHVERVGDLILKETGSGNITYDKELPIPSPSLRLSEMSNRYEGIYIQKDGGEKTPFHSPSPIDIDPNSNIVISISNYKNVTYDNFHFDTGSSSLIPSLIRNIGEGASVTINIDNSANVELLHTLIVGEKNYDENDHILEDTSSIEPAFIKDLIIGTIASKSSVNVNINNSANVTLANNDSTLHIGGGSLIESVINVLSDSGSTTINSEEINVNITNSANIKSKSGANMGILRIYKGQLINEIIDGRVISNSKINLTIENSSNVSSRSIKIIDGELIDELIDSEDIKSSSIEVKFVDTGNVNALTKVEVKDGELIDEMLDMENIYTSTVHVNLLRTSNVTSPILSVYEGELIDETLDGEGYYTSNIQINFNDSSNFYGKQLFIEEGELVDEVIDSEISNASTIKINLNNTSNIVCEEVKIIEGELIDETVDIEDDFSNTVMDLTMTSSAKVSGNKLEIIGGELVDEIVDAANGIRSSVNVSINDTGNFDKKGSQLSEVLITDGELMDEILDVSESISMSSGNVTIESTGNVTSDKVILTDSQLMDELVDGPYVGGSTLHVNATNSANAKTPSLTLLGDSILLPPLDIDTIERSNIIYHVKNSGVHI</sequence>
<dbReference type="EMBL" id="CP042161">
    <property type="protein sequence ID" value="QDS34038.1"/>
    <property type="molecule type" value="Genomic_DNA"/>
</dbReference>
<name>A0A517I575_BREBE</name>
<reference evidence="1 2" key="1">
    <citation type="submission" date="2019-07" db="EMBL/GenBank/DDBJ databases">
        <title>Characterization of Brevibacillus brevis HK544, as a potential biocontrol agent.</title>
        <authorList>
            <person name="Kim H."/>
        </authorList>
    </citation>
    <scope>NUCLEOTIDE SEQUENCE [LARGE SCALE GENOMIC DNA]</scope>
    <source>
        <strain evidence="1 2">HK544</strain>
    </source>
</reference>
<evidence type="ECO:0000313" key="1">
    <source>
        <dbReference type="EMBL" id="QDS34038.1"/>
    </source>
</evidence>
<evidence type="ECO:0008006" key="3">
    <source>
        <dbReference type="Google" id="ProtNLM"/>
    </source>
</evidence>
<dbReference type="Proteomes" id="UP000317713">
    <property type="component" value="Chromosome"/>
</dbReference>
<accession>A0A517I575</accession>
<dbReference type="AlphaFoldDB" id="A0A517I575"/>
<protein>
    <recommendedName>
        <fullName evidence="3">Adhesin domain-containing protein</fullName>
    </recommendedName>
</protein>
<gene>
    <name evidence="1" type="ORF">FPS98_08615</name>
</gene>
<evidence type="ECO:0000313" key="2">
    <source>
        <dbReference type="Proteomes" id="UP000317713"/>
    </source>
</evidence>
<dbReference type="RefSeq" id="WP_144615278.1">
    <property type="nucleotide sequence ID" value="NZ_CP042161.1"/>
</dbReference>